<keyword evidence="2" id="KW-0539">Nucleus</keyword>
<comment type="subcellular location">
    <subcellularLocation>
        <location evidence="1">Nucleus</location>
    </subcellularLocation>
</comment>
<sequence>MIPRERRARSAWGFLQRYKDGEERPAAPPVSLVDNLIVLGRGMDPPDGAACVLTGTSRSLQWLPNDDDRVSRLHASITAQWDSGNWPPLVTVQDHSRNGTFLNGAPLPSGQPHALTHGDRISLVLSVNPLCEVSYIYEEATPLPGVASLAAVSRRFPAESQPAAANTTTTAAAAHSSFPPLEGFPESPLTSP</sequence>
<feature type="domain" description="FHA" evidence="4">
    <location>
        <begin position="37"/>
        <end position="107"/>
    </location>
</feature>
<dbReference type="SMART" id="SM00240">
    <property type="entry name" value="FHA"/>
    <property type="match status" value="1"/>
</dbReference>
<gene>
    <name evidence="5" type="ORF">Agub_g8286</name>
</gene>
<dbReference type="Proteomes" id="UP001054857">
    <property type="component" value="Unassembled WGS sequence"/>
</dbReference>
<dbReference type="GO" id="GO:0005634">
    <property type="term" value="C:nucleus"/>
    <property type="evidence" value="ECO:0007669"/>
    <property type="project" value="UniProtKB-SubCell"/>
</dbReference>
<organism evidence="5 6">
    <name type="scientific">Astrephomene gubernaculifera</name>
    <dbReference type="NCBI Taxonomy" id="47775"/>
    <lineage>
        <taxon>Eukaryota</taxon>
        <taxon>Viridiplantae</taxon>
        <taxon>Chlorophyta</taxon>
        <taxon>core chlorophytes</taxon>
        <taxon>Chlorophyceae</taxon>
        <taxon>CS clade</taxon>
        <taxon>Chlamydomonadales</taxon>
        <taxon>Astrephomenaceae</taxon>
        <taxon>Astrephomene</taxon>
    </lineage>
</organism>
<dbReference type="PROSITE" id="PS50006">
    <property type="entry name" value="FHA_DOMAIN"/>
    <property type="match status" value="1"/>
</dbReference>
<evidence type="ECO:0000256" key="2">
    <source>
        <dbReference type="ARBA" id="ARBA00023242"/>
    </source>
</evidence>
<dbReference type="Pfam" id="PF00498">
    <property type="entry name" value="FHA"/>
    <property type="match status" value="1"/>
</dbReference>
<protein>
    <recommendedName>
        <fullName evidence="4">FHA domain-containing protein</fullName>
    </recommendedName>
</protein>
<dbReference type="SUPFAM" id="SSF49879">
    <property type="entry name" value="SMAD/FHA domain"/>
    <property type="match status" value="1"/>
</dbReference>
<evidence type="ECO:0000313" key="6">
    <source>
        <dbReference type="Proteomes" id="UP001054857"/>
    </source>
</evidence>
<dbReference type="AlphaFoldDB" id="A0AAD3HN44"/>
<evidence type="ECO:0000313" key="5">
    <source>
        <dbReference type="EMBL" id="GFR46671.1"/>
    </source>
</evidence>
<dbReference type="InterPro" id="IPR008984">
    <property type="entry name" value="SMAD_FHA_dom_sf"/>
</dbReference>
<proteinExistence type="predicted"/>
<evidence type="ECO:0000259" key="4">
    <source>
        <dbReference type="PROSITE" id="PS50006"/>
    </source>
</evidence>
<reference evidence="5 6" key="1">
    <citation type="journal article" date="2021" name="Sci. Rep.">
        <title>Genome sequencing of the multicellular alga Astrephomene provides insights into convergent evolution of germ-soma differentiation.</title>
        <authorList>
            <person name="Yamashita S."/>
            <person name="Yamamoto K."/>
            <person name="Matsuzaki R."/>
            <person name="Suzuki S."/>
            <person name="Yamaguchi H."/>
            <person name="Hirooka S."/>
            <person name="Minakuchi Y."/>
            <person name="Miyagishima S."/>
            <person name="Kawachi M."/>
            <person name="Toyoda A."/>
            <person name="Nozaki H."/>
        </authorList>
    </citation>
    <scope>NUCLEOTIDE SEQUENCE [LARGE SCALE GENOMIC DNA]</scope>
    <source>
        <strain evidence="5 6">NIES-4017</strain>
    </source>
</reference>
<dbReference type="EMBL" id="BMAR01000015">
    <property type="protein sequence ID" value="GFR46671.1"/>
    <property type="molecule type" value="Genomic_DNA"/>
</dbReference>
<name>A0AAD3HN44_9CHLO</name>
<dbReference type="InterPro" id="IPR000253">
    <property type="entry name" value="FHA_dom"/>
</dbReference>
<evidence type="ECO:0000256" key="1">
    <source>
        <dbReference type="ARBA" id="ARBA00004123"/>
    </source>
</evidence>
<dbReference type="GO" id="GO:0010468">
    <property type="term" value="P:regulation of gene expression"/>
    <property type="evidence" value="ECO:0007669"/>
    <property type="project" value="InterPro"/>
</dbReference>
<feature type="region of interest" description="Disordered" evidence="3">
    <location>
        <begin position="157"/>
        <end position="192"/>
    </location>
</feature>
<keyword evidence="6" id="KW-1185">Reference proteome</keyword>
<dbReference type="PANTHER" id="PTHR15464">
    <property type="entry name" value="TRANSCRIPTION FACTOR 19"/>
    <property type="match status" value="1"/>
</dbReference>
<comment type="caution">
    <text evidence="5">The sequence shown here is derived from an EMBL/GenBank/DDBJ whole genome shotgun (WGS) entry which is preliminary data.</text>
</comment>
<dbReference type="PANTHER" id="PTHR15464:SF1">
    <property type="entry name" value="TRANSCRIPTION FACTOR 19"/>
    <property type="match status" value="1"/>
</dbReference>
<feature type="compositionally biased region" description="Low complexity" evidence="3">
    <location>
        <begin position="163"/>
        <end position="174"/>
    </location>
</feature>
<dbReference type="Gene3D" id="2.60.200.20">
    <property type="match status" value="1"/>
</dbReference>
<dbReference type="InterPro" id="IPR042803">
    <property type="entry name" value="TCF19"/>
</dbReference>
<feature type="non-terminal residue" evidence="5">
    <location>
        <position position="192"/>
    </location>
</feature>
<evidence type="ECO:0000256" key="3">
    <source>
        <dbReference type="SAM" id="MobiDB-lite"/>
    </source>
</evidence>
<accession>A0AAD3HN44</accession>